<dbReference type="InterPro" id="IPR013096">
    <property type="entry name" value="Cupin_2"/>
</dbReference>
<accession>A0ABU9DPY8</accession>
<dbReference type="EMBL" id="JBBPCC010000017">
    <property type="protein sequence ID" value="MEK8130915.1"/>
    <property type="molecule type" value="Genomic_DNA"/>
</dbReference>
<sequence>MKLMNYMNLNVHPVQLSFFRDRTFEFQEIYHAHQGMELLFVHEGHGTVVMEQQLIQVSPGTLLFFRPFQLHRIRINGLPQERYMRSMFVFEPVEVERALGPFVGLRDFFRGLWKEPLARHAFQLNTLADWEELFRSYAQRIRTVSDRGAEHLLEEQLLFLTALLHRLKSETEAETGAGGIALPSSAPGHKGQSAAESIMAWVESHYMEPFELDHLARDLHLSPNHVSALFRHNVGSTITEYITARRIRQACWLLQTTDRSVQEIGRQVGLGNFSYFCQLFKKQVGLTPYAFRQSARTRVP</sequence>
<dbReference type="InterPro" id="IPR009057">
    <property type="entry name" value="Homeodomain-like_sf"/>
</dbReference>
<keyword evidence="1" id="KW-0805">Transcription regulation</keyword>
<name>A0ABU9DPY8_9BACL</name>
<evidence type="ECO:0000259" key="4">
    <source>
        <dbReference type="PROSITE" id="PS01124"/>
    </source>
</evidence>
<dbReference type="PANTHER" id="PTHR43280">
    <property type="entry name" value="ARAC-FAMILY TRANSCRIPTIONAL REGULATOR"/>
    <property type="match status" value="1"/>
</dbReference>
<dbReference type="Gene3D" id="1.10.10.60">
    <property type="entry name" value="Homeodomain-like"/>
    <property type="match status" value="2"/>
</dbReference>
<organism evidence="5 6">
    <name type="scientific">Paenibacillus filicis</name>
    <dbReference type="NCBI Taxonomy" id="669464"/>
    <lineage>
        <taxon>Bacteria</taxon>
        <taxon>Bacillati</taxon>
        <taxon>Bacillota</taxon>
        <taxon>Bacilli</taxon>
        <taxon>Bacillales</taxon>
        <taxon>Paenibacillaceae</taxon>
        <taxon>Paenibacillus</taxon>
    </lineage>
</organism>
<dbReference type="PROSITE" id="PS01124">
    <property type="entry name" value="HTH_ARAC_FAMILY_2"/>
    <property type="match status" value="1"/>
</dbReference>
<comment type="caution">
    <text evidence="5">The sequence shown here is derived from an EMBL/GenBank/DDBJ whole genome shotgun (WGS) entry which is preliminary data.</text>
</comment>
<dbReference type="InterPro" id="IPR014710">
    <property type="entry name" value="RmlC-like_jellyroll"/>
</dbReference>
<dbReference type="InterPro" id="IPR018062">
    <property type="entry name" value="HTH_AraC-typ_CS"/>
</dbReference>
<feature type="domain" description="HTH araC/xylS-type" evidence="4">
    <location>
        <begin position="196"/>
        <end position="294"/>
    </location>
</feature>
<gene>
    <name evidence="5" type="ORF">WMW72_23700</name>
</gene>
<protein>
    <submittedName>
        <fullName evidence="5">AraC family transcriptional regulator</fullName>
    </submittedName>
</protein>
<keyword evidence="3" id="KW-0804">Transcription</keyword>
<dbReference type="SUPFAM" id="SSF46689">
    <property type="entry name" value="Homeodomain-like"/>
    <property type="match status" value="2"/>
</dbReference>
<reference evidence="5 6" key="1">
    <citation type="submission" date="2024-04" db="EMBL/GenBank/DDBJ databases">
        <title>draft genome sequnece of Paenibacillus filicis.</title>
        <authorList>
            <person name="Kim D.-U."/>
        </authorList>
    </citation>
    <scope>NUCLEOTIDE SEQUENCE [LARGE SCALE GENOMIC DNA]</scope>
    <source>
        <strain evidence="5 6">KACC14197</strain>
    </source>
</reference>
<evidence type="ECO:0000313" key="5">
    <source>
        <dbReference type="EMBL" id="MEK8130915.1"/>
    </source>
</evidence>
<dbReference type="PANTHER" id="PTHR43280:SF28">
    <property type="entry name" value="HTH-TYPE TRANSCRIPTIONAL ACTIVATOR RHAS"/>
    <property type="match status" value="1"/>
</dbReference>
<evidence type="ECO:0000313" key="6">
    <source>
        <dbReference type="Proteomes" id="UP001469365"/>
    </source>
</evidence>
<evidence type="ECO:0000256" key="1">
    <source>
        <dbReference type="ARBA" id="ARBA00023015"/>
    </source>
</evidence>
<dbReference type="InterPro" id="IPR018060">
    <property type="entry name" value="HTH_AraC"/>
</dbReference>
<dbReference type="Proteomes" id="UP001469365">
    <property type="component" value="Unassembled WGS sequence"/>
</dbReference>
<dbReference type="Pfam" id="PF12833">
    <property type="entry name" value="HTH_18"/>
    <property type="match status" value="1"/>
</dbReference>
<dbReference type="SUPFAM" id="SSF51215">
    <property type="entry name" value="Regulatory protein AraC"/>
    <property type="match status" value="1"/>
</dbReference>
<dbReference type="InterPro" id="IPR037923">
    <property type="entry name" value="HTH-like"/>
</dbReference>
<dbReference type="Pfam" id="PF07883">
    <property type="entry name" value="Cupin_2"/>
    <property type="match status" value="1"/>
</dbReference>
<proteinExistence type="predicted"/>
<evidence type="ECO:0000256" key="2">
    <source>
        <dbReference type="ARBA" id="ARBA00023125"/>
    </source>
</evidence>
<dbReference type="SMART" id="SM00342">
    <property type="entry name" value="HTH_ARAC"/>
    <property type="match status" value="1"/>
</dbReference>
<dbReference type="RefSeq" id="WP_341418054.1">
    <property type="nucleotide sequence ID" value="NZ_JBBPCC010000017.1"/>
</dbReference>
<dbReference type="PROSITE" id="PS00041">
    <property type="entry name" value="HTH_ARAC_FAMILY_1"/>
    <property type="match status" value="1"/>
</dbReference>
<dbReference type="Gene3D" id="2.60.120.10">
    <property type="entry name" value="Jelly Rolls"/>
    <property type="match status" value="1"/>
</dbReference>
<keyword evidence="2" id="KW-0238">DNA-binding</keyword>
<evidence type="ECO:0000256" key="3">
    <source>
        <dbReference type="ARBA" id="ARBA00023163"/>
    </source>
</evidence>
<keyword evidence="6" id="KW-1185">Reference proteome</keyword>